<evidence type="ECO:0000313" key="2">
    <source>
        <dbReference type="Proteomes" id="UP000202420"/>
    </source>
</evidence>
<dbReference type="Proteomes" id="UP000202420">
    <property type="component" value="Segment"/>
</dbReference>
<reference evidence="1 2" key="1">
    <citation type="submission" date="2006-09" db="EMBL/GenBank/DDBJ databases">
        <title>Sequence and annotation of the 288-kb ATCV-1 virus that infects an endosymbiotic Chlorella strain of the heliozoon Acanthocystis turfacea.</title>
        <authorList>
            <person name="Fitzgerald L.A."/>
            <person name="Graves M.V."/>
            <person name="Li X."/>
            <person name="Pfitzner A.J.P."/>
            <person name="Hartigan J."/>
            <person name="Van Etten J.L."/>
        </authorList>
    </citation>
    <scope>NUCLEOTIDE SEQUENCE [LARGE SCALE GENOMIC DNA]</scope>
    <source>
        <strain evidence="1 2">ATCV-1</strain>
    </source>
</reference>
<dbReference type="GeneID" id="5470898"/>
<sequence length="102" mass="10660">MPARVRPLPGMSNCVSSQLMVGPYFAHHACASGLMPSSPYLAILSCAYVMTLKFAAFSLAPIWGSLNFTTLPPGRVTDLNPPDVVTTGSSGSFSVQSYAGSC</sequence>
<protein>
    <submittedName>
        <fullName evidence="1">Uncharacterized protein Z627L</fullName>
    </submittedName>
</protein>
<organism evidence="1 2">
    <name type="scientific">Chlorovirus heliozoae</name>
    <dbReference type="NCBI Taxonomy" id="322019"/>
    <lineage>
        <taxon>Viruses</taxon>
        <taxon>Varidnaviria</taxon>
        <taxon>Bamfordvirae</taxon>
        <taxon>Nucleocytoviricota</taxon>
        <taxon>Megaviricetes</taxon>
        <taxon>Algavirales</taxon>
        <taxon>Phycodnaviridae</taxon>
        <taxon>Chlorovirus</taxon>
    </lineage>
</organism>
<keyword evidence="2" id="KW-1185">Reference proteome</keyword>
<accession>A7K9N7</accession>
<name>A7K9N7_9PHYC</name>
<dbReference type="KEGG" id="vg:5470898"/>
<gene>
    <name evidence="1" type="primary">Z627L</name>
    <name evidence="1" type="ORF">ATCV1_Z627L</name>
</gene>
<dbReference type="RefSeq" id="YP_001427108.1">
    <property type="nucleotide sequence ID" value="NC_008724.1"/>
</dbReference>
<dbReference type="EMBL" id="EF101928">
    <property type="protein sequence ID" value="ABT16761.1"/>
    <property type="molecule type" value="Genomic_DNA"/>
</dbReference>
<evidence type="ECO:0000313" key="1">
    <source>
        <dbReference type="EMBL" id="ABT16761.1"/>
    </source>
</evidence>
<proteinExistence type="predicted"/>